<evidence type="ECO:0000313" key="11">
    <source>
        <dbReference type="EMBL" id="EMS59128.1"/>
    </source>
</evidence>
<dbReference type="GO" id="GO:0042973">
    <property type="term" value="F:glucan endo-1,3-beta-D-glucosidase activity"/>
    <property type="evidence" value="ECO:0007669"/>
    <property type="project" value="UniProtKB-EC"/>
</dbReference>
<dbReference type="eggNOG" id="KOG2254">
    <property type="taxonomic scope" value="Eukaryota"/>
</dbReference>
<dbReference type="PROSITE" id="PS52008">
    <property type="entry name" value="GH81"/>
    <property type="match status" value="1"/>
</dbReference>
<keyword evidence="7" id="KW-0961">Cell wall biogenesis/degradation</keyword>
<sequence>MSRPHDAASTVQPNAASIAQPSGNAASQPRLNPIPIPFAGPYQTLGAPPPVPYPAPFYHTWRPPAFPPVMPPAAFRGPSIYLPPAWPPGVLGPYPGTAFPPFVDPRYFTQYPIRPGPPGSPQSLMYPPGVISHQRPAVIHGVSDPVAAARPPVPPVAPADILQFNVYIGKIASTVDKDFILSLLQVCGPVKSWKPVTNPIDGTPTAFGFCEFESAESSLRARRLLNKLSVDGQELVLNVNQSTRDYLQKHGGRTIEEKASEADKDAIQKIRSMIIERLKSKLPGSPIPPIQVSANVSIVDENEDGDTRSSALEEREITRQCEKEKHLGKSKAVGLQGRKEREVTAARKSSLQIDALNVNADTYLQKYGQSTTEKKANEADKDAMQKIHSTVEERMKSKCPGSPIPPVQVSASPLSLSGHLGALAGDPGCFPLDDEVVDENSDVDSRSIALEERKIRRQCEKEDHLRERTAVGLQCWKDREVTAAGKSSLQTDGASTMYAPMECEPTVEHGTKSQHREIILNLDLFLLHWTVDGFHRSNGKERRIVFAPGLLSYEQISNAGKKVGYELQATSKPGKNKTLDAKQLLDTVPKEKEELKQLLATVPKTKEELFSHDINWAIYEEHGLHERMRPWISRKFTEIFDAELPEFVDYVVKTMKEHVSAPRMVELFLSLLDDDTERFVVLMWRKLIFEIKRVETELEGTRPCQGWGDLLMLANPLHLRLLSDDCSVRVLDDFKYRSIDGDLVGVVGDSWVLKTDPLSPTWHSTRGVNDDGVDEVVSALRKDVDSLASSPITTTSSYFYGKAIARAARLALIAEEVGCPDVIPAVHRFLKATVTPWLDGSFQGNGFLYDPKWGGLVTKQGLQDSGADFGFGIYNDHHYHLGYFLYAIAVLAKIDPSWGRKFMSQAYSMVADFMTLSRKCGASYTRLRTFDLWKLHSWAGGLTEFGDGRNQESTSEAVNAYYSAALLGLSYGDTHLVSVGATLTAFEMLAAQTWWHVREGEGIYEDDFSSNNRVVGVLWANKRDSGLCEALFPDVGFVKDLVSWTTPALARDGVGEGWKGFVYALEGVYDKESALTKTRALASHDDAAAMSTTWLSDPAGAAGIGSTAIDGAEYELLGRWNALQVCHVYLQVKMPGFQTVSVAGSA</sequence>
<dbReference type="eggNOG" id="KOG2253">
    <property type="taxonomic scope" value="Eukaryota"/>
</dbReference>
<dbReference type="Pfam" id="PF03639">
    <property type="entry name" value="Glyco_hydro_81"/>
    <property type="match status" value="1"/>
</dbReference>
<evidence type="ECO:0000256" key="10">
    <source>
        <dbReference type="SAM" id="MobiDB-lite"/>
    </source>
</evidence>
<keyword evidence="5" id="KW-0119">Carbohydrate metabolism</keyword>
<dbReference type="EC" id="3.2.1.39" evidence="3"/>
<accession>M7Z7H2</accession>
<dbReference type="InterPro" id="IPR040720">
    <property type="entry name" value="GH81_C"/>
</dbReference>
<evidence type="ECO:0000256" key="5">
    <source>
        <dbReference type="ARBA" id="ARBA00023277"/>
    </source>
</evidence>
<proteinExistence type="inferred from homology"/>
<dbReference type="GO" id="GO:0000272">
    <property type="term" value="P:polysaccharide catabolic process"/>
    <property type="evidence" value="ECO:0007669"/>
    <property type="project" value="UniProtKB-KW"/>
</dbReference>
<dbReference type="InterPro" id="IPR002483">
    <property type="entry name" value="PWI_dom"/>
</dbReference>
<dbReference type="PROSITE" id="PS50102">
    <property type="entry name" value="RRM"/>
    <property type="match status" value="1"/>
</dbReference>
<dbReference type="GO" id="GO:0003723">
    <property type="term" value="F:RNA binding"/>
    <property type="evidence" value="ECO:0007669"/>
    <property type="project" value="UniProtKB-UniRule"/>
</dbReference>
<dbReference type="InterPro" id="IPR040451">
    <property type="entry name" value="GH81_N"/>
</dbReference>
<dbReference type="EMBL" id="KD124888">
    <property type="protein sequence ID" value="EMS59128.1"/>
    <property type="molecule type" value="Genomic_DNA"/>
</dbReference>
<evidence type="ECO:0000256" key="1">
    <source>
        <dbReference type="ARBA" id="ARBA00000382"/>
    </source>
</evidence>
<dbReference type="AlphaFoldDB" id="M7Z7H2"/>
<dbReference type="Gene3D" id="1.20.1390.10">
    <property type="entry name" value="PWI domain"/>
    <property type="match status" value="1"/>
</dbReference>
<dbReference type="InterPro" id="IPR035979">
    <property type="entry name" value="RBD_domain_sf"/>
</dbReference>
<dbReference type="Pfam" id="PF00076">
    <property type="entry name" value="RRM_1"/>
    <property type="match status" value="1"/>
</dbReference>
<dbReference type="Pfam" id="PF17652">
    <property type="entry name" value="Glyco_hydro81C"/>
    <property type="match status" value="1"/>
</dbReference>
<protein>
    <recommendedName>
        <fullName evidence="3">glucan endo-1,3-beta-D-glucosidase</fullName>
        <ecNumber evidence="3">3.2.1.39</ecNumber>
    </recommendedName>
</protein>
<organism evidence="11">
    <name type="scientific">Triticum urartu</name>
    <name type="common">Red wild einkorn</name>
    <name type="synonym">Crithodium urartu</name>
    <dbReference type="NCBI Taxonomy" id="4572"/>
    <lineage>
        <taxon>Eukaryota</taxon>
        <taxon>Viridiplantae</taxon>
        <taxon>Streptophyta</taxon>
        <taxon>Embryophyta</taxon>
        <taxon>Tracheophyta</taxon>
        <taxon>Spermatophyta</taxon>
        <taxon>Magnoliopsida</taxon>
        <taxon>Liliopsida</taxon>
        <taxon>Poales</taxon>
        <taxon>Poaceae</taxon>
        <taxon>BOP clade</taxon>
        <taxon>Pooideae</taxon>
        <taxon>Triticodae</taxon>
        <taxon>Triticeae</taxon>
        <taxon>Triticinae</taxon>
        <taxon>Triticum</taxon>
    </lineage>
</organism>
<dbReference type="Gene3D" id="3.30.70.330">
    <property type="match status" value="1"/>
</dbReference>
<feature type="compositionally biased region" description="Polar residues" evidence="10">
    <location>
        <begin position="9"/>
        <end position="30"/>
    </location>
</feature>
<comment type="catalytic activity">
    <reaction evidence="1">
        <text>Hydrolysis of (1-&gt;3)-beta-D-glucosidic linkages in (1-&gt;3)-beta-D-glucans.</text>
        <dbReference type="EC" id="3.2.1.39"/>
    </reaction>
</comment>
<evidence type="ECO:0000256" key="3">
    <source>
        <dbReference type="ARBA" id="ARBA00012780"/>
    </source>
</evidence>
<dbReference type="InterPro" id="IPR000504">
    <property type="entry name" value="RRM_dom"/>
</dbReference>
<dbReference type="PANTHER" id="PTHR47334:SF3">
    <property type="entry name" value="PWI DOMAIN-CONTAINING PROTEIN"/>
    <property type="match status" value="1"/>
</dbReference>
<dbReference type="PROSITE" id="PS51025">
    <property type="entry name" value="PWI"/>
    <property type="match status" value="1"/>
</dbReference>
<dbReference type="InterPro" id="IPR005200">
    <property type="entry name" value="Endo-beta-glucanase"/>
</dbReference>
<dbReference type="PANTHER" id="PTHR47334">
    <property type="entry name" value="SPLICING FACTOR PWI DOMAIN-CONTAINING PROTEIN / RNA RECOGNITION MOTIF (RRM)-CONTAINING PROTEIN"/>
    <property type="match status" value="1"/>
</dbReference>
<dbReference type="GO" id="GO:0052861">
    <property type="term" value="F:endo-1,3(4)-beta-glucanase activity"/>
    <property type="evidence" value="ECO:0007669"/>
    <property type="project" value="InterPro"/>
</dbReference>
<feature type="region of interest" description="Disordered" evidence="10">
    <location>
        <begin position="1"/>
        <end position="32"/>
    </location>
</feature>
<keyword evidence="6" id="KW-0326">Glycosidase</keyword>
<dbReference type="InterPro" id="IPR053294">
    <property type="entry name" value="RBM_PWI_domain"/>
</dbReference>
<name>M7Z7H2_TRIUA</name>
<dbReference type="InterPro" id="IPR012677">
    <property type="entry name" value="Nucleotide-bd_a/b_plait_sf"/>
</dbReference>
<dbReference type="InterPro" id="IPR034268">
    <property type="entry name" value="RBM25_RRM"/>
</dbReference>
<dbReference type="GO" id="GO:0071555">
    <property type="term" value="P:cell wall organization"/>
    <property type="evidence" value="ECO:0007669"/>
    <property type="project" value="UniProtKB-KW"/>
</dbReference>
<keyword evidence="9" id="KW-0694">RNA-binding</keyword>
<evidence type="ECO:0000256" key="2">
    <source>
        <dbReference type="ARBA" id="ARBA00010730"/>
    </source>
</evidence>
<evidence type="ECO:0000256" key="9">
    <source>
        <dbReference type="PROSITE-ProRule" id="PRU00176"/>
    </source>
</evidence>
<dbReference type="CDD" id="cd12446">
    <property type="entry name" value="RRM_RBM25"/>
    <property type="match status" value="1"/>
</dbReference>
<keyword evidence="4" id="KW-0378">Hydrolase</keyword>
<dbReference type="SUPFAM" id="SSF54928">
    <property type="entry name" value="RNA-binding domain, RBD"/>
    <property type="match status" value="1"/>
</dbReference>
<dbReference type="SMART" id="SM00360">
    <property type="entry name" value="RRM"/>
    <property type="match status" value="1"/>
</dbReference>
<dbReference type="STRING" id="4572.M7Z7H2"/>
<evidence type="ECO:0000256" key="8">
    <source>
        <dbReference type="ARBA" id="ARBA00023326"/>
    </source>
</evidence>
<dbReference type="Pfam" id="PF01480">
    <property type="entry name" value="PWI"/>
    <property type="match status" value="1"/>
</dbReference>
<keyword evidence="8" id="KW-0624">Polysaccharide degradation</keyword>
<evidence type="ECO:0000256" key="4">
    <source>
        <dbReference type="ARBA" id="ARBA00022801"/>
    </source>
</evidence>
<evidence type="ECO:0000256" key="6">
    <source>
        <dbReference type="ARBA" id="ARBA00023295"/>
    </source>
</evidence>
<dbReference type="SMART" id="SM00311">
    <property type="entry name" value="PWI"/>
    <property type="match status" value="1"/>
</dbReference>
<evidence type="ECO:0000256" key="7">
    <source>
        <dbReference type="ARBA" id="ARBA00023316"/>
    </source>
</evidence>
<gene>
    <name evidence="11" type="ORF">TRIUR3_29856</name>
</gene>
<comment type="similarity">
    <text evidence="2">Belongs to the glycosyl hydrolase 81 family.</text>
</comment>
<reference evidence="11" key="1">
    <citation type="journal article" date="2013" name="Nature">
        <title>Draft genome of the wheat A-genome progenitor Triticum urartu.</title>
        <authorList>
            <person name="Ling H.Q."/>
            <person name="Zhao S."/>
            <person name="Liu D."/>
            <person name="Wang J."/>
            <person name="Sun H."/>
            <person name="Zhang C."/>
            <person name="Fan H."/>
            <person name="Li D."/>
            <person name="Dong L."/>
            <person name="Tao Y."/>
            <person name="Gao C."/>
            <person name="Wu H."/>
            <person name="Li Y."/>
            <person name="Cui Y."/>
            <person name="Guo X."/>
            <person name="Zheng S."/>
            <person name="Wang B."/>
            <person name="Yu K."/>
            <person name="Liang Q."/>
            <person name="Yang W."/>
            <person name="Lou X."/>
            <person name="Chen J."/>
            <person name="Feng M."/>
            <person name="Jian J."/>
            <person name="Zhang X."/>
            <person name="Luo G."/>
            <person name="Jiang Y."/>
            <person name="Liu J."/>
            <person name="Wang Z."/>
            <person name="Sha Y."/>
            <person name="Zhang B."/>
            <person name="Wu H."/>
            <person name="Tang D."/>
            <person name="Shen Q."/>
            <person name="Xue P."/>
            <person name="Zou S."/>
            <person name="Wang X."/>
            <person name="Liu X."/>
            <person name="Wang F."/>
            <person name="Yang Y."/>
            <person name="An X."/>
            <person name="Dong Z."/>
            <person name="Zhang K."/>
            <person name="Zhang X."/>
            <person name="Luo M.C."/>
            <person name="Dvorak J."/>
            <person name="Tong Y."/>
            <person name="Wang J."/>
            <person name="Yang H."/>
            <person name="Li Z."/>
            <person name="Wang D."/>
            <person name="Zhang A."/>
            <person name="Wang J."/>
        </authorList>
    </citation>
    <scope>NUCLEOTIDE SEQUENCE</scope>
</reference>